<evidence type="ECO:0000256" key="1">
    <source>
        <dbReference type="SAM" id="MobiDB-lite"/>
    </source>
</evidence>
<feature type="region of interest" description="Disordered" evidence="1">
    <location>
        <begin position="83"/>
        <end position="113"/>
    </location>
</feature>
<dbReference type="EMBL" id="BMTL01000026">
    <property type="protein sequence ID" value="GGS09895.1"/>
    <property type="molecule type" value="Genomic_DNA"/>
</dbReference>
<sequence>MDDNDVRVADPGGALRLAPGAFEEGGEFGVVELGLGVELLHGDLAAEEFVVGAPDGGHPAPADAVEDEVSAGDQPSFVGHRGFLFSASDRSGRRRHGVPPADRTPNGPSPTTG</sequence>
<comment type="caution">
    <text evidence="2">The sequence shown here is derived from an EMBL/GenBank/DDBJ whole genome shotgun (WGS) entry which is preliminary data.</text>
</comment>
<gene>
    <name evidence="2" type="ORF">GCM10010269_56240</name>
</gene>
<reference evidence="2" key="1">
    <citation type="journal article" date="2014" name="Int. J. Syst. Evol. Microbiol.">
        <title>Complete genome sequence of Corynebacterium casei LMG S-19264T (=DSM 44701T), isolated from a smear-ripened cheese.</title>
        <authorList>
            <consortium name="US DOE Joint Genome Institute (JGI-PGF)"/>
            <person name="Walter F."/>
            <person name="Albersmeier A."/>
            <person name="Kalinowski J."/>
            <person name="Ruckert C."/>
        </authorList>
    </citation>
    <scope>NUCLEOTIDE SEQUENCE</scope>
    <source>
        <strain evidence="2">JCM 4386</strain>
    </source>
</reference>
<evidence type="ECO:0000313" key="2">
    <source>
        <dbReference type="EMBL" id="GGS09895.1"/>
    </source>
</evidence>
<dbReference type="Proteomes" id="UP000606194">
    <property type="component" value="Unassembled WGS sequence"/>
</dbReference>
<protein>
    <submittedName>
        <fullName evidence="2">Uncharacterized protein</fullName>
    </submittedName>
</protein>
<accession>A0A918L5L1</accession>
<dbReference type="AlphaFoldDB" id="A0A918L5L1"/>
<name>A0A918L5L1_9ACTN</name>
<organism evidence="2 3">
    <name type="scientific">Streptomyces humidus</name>
    <dbReference type="NCBI Taxonomy" id="52259"/>
    <lineage>
        <taxon>Bacteria</taxon>
        <taxon>Bacillati</taxon>
        <taxon>Actinomycetota</taxon>
        <taxon>Actinomycetes</taxon>
        <taxon>Kitasatosporales</taxon>
        <taxon>Streptomycetaceae</taxon>
        <taxon>Streptomyces</taxon>
    </lineage>
</organism>
<keyword evidence="3" id="KW-1185">Reference proteome</keyword>
<reference evidence="2" key="2">
    <citation type="submission" date="2020-09" db="EMBL/GenBank/DDBJ databases">
        <authorList>
            <person name="Sun Q."/>
            <person name="Ohkuma M."/>
        </authorList>
    </citation>
    <scope>NUCLEOTIDE SEQUENCE</scope>
    <source>
        <strain evidence="2">JCM 4386</strain>
    </source>
</reference>
<proteinExistence type="predicted"/>
<evidence type="ECO:0000313" key="3">
    <source>
        <dbReference type="Proteomes" id="UP000606194"/>
    </source>
</evidence>